<dbReference type="EMBL" id="ML769425">
    <property type="protein sequence ID" value="KAE9403468.1"/>
    <property type="molecule type" value="Genomic_DNA"/>
</dbReference>
<protein>
    <recommendedName>
        <fullName evidence="3">CxC6 like cysteine cluster associated with KDZ domain-containing protein</fullName>
    </recommendedName>
</protein>
<name>A0A6A4I220_9AGAR</name>
<keyword evidence="2" id="KW-1185">Reference proteome</keyword>
<dbReference type="OrthoDB" id="2639189at2759"/>
<evidence type="ECO:0000313" key="1">
    <source>
        <dbReference type="EMBL" id="KAE9403468.1"/>
    </source>
</evidence>
<accession>A0A6A4I220</accession>
<evidence type="ECO:0008006" key="3">
    <source>
        <dbReference type="Google" id="ProtNLM"/>
    </source>
</evidence>
<evidence type="ECO:0000313" key="2">
    <source>
        <dbReference type="Proteomes" id="UP000799118"/>
    </source>
</evidence>
<organism evidence="1 2">
    <name type="scientific">Gymnopus androsaceus JB14</name>
    <dbReference type="NCBI Taxonomy" id="1447944"/>
    <lineage>
        <taxon>Eukaryota</taxon>
        <taxon>Fungi</taxon>
        <taxon>Dikarya</taxon>
        <taxon>Basidiomycota</taxon>
        <taxon>Agaricomycotina</taxon>
        <taxon>Agaricomycetes</taxon>
        <taxon>Agaricomycetidae</taxon>
        <taxon>Agaricales</taxon>
        <taxon>Marasmiineae</taxon>
        <taxon>Omphalotaceae</taxon>
        <taxon>Gymnopus</taxon>
    </lineage>
</organism>
<sequence length="126" mass="14997">GCCVPNHVIYDSNCILSKYVCNHQNKELRKFFAKIGLAVDVFHFKCKHKEGDKWCSEHCNPITFPELRYEENGKMKWFFNISIAEQVNTWFGKYNSICQEIGGLFFDFFLNKMIRLHNYNTKQKLE</sequence>
<feature type="non-terminal residue" evidence="1">
    <location>
        <position position="1"/>
    </location>
</feature>
<proteinExistence type="predicted"/>
<dbReference type="AlphaFoldDB" id="A0A6A4I220"/>
<reference evidence="1" key="1">
    <citation type="journal article" date="2019" name="Environ. Microbiol.">
        <title>Fungal ecological strategies reflected in gene transcription - a case study of two litter decomposers.</title>
        <authorList>
            <person name="Barbi F."/>
            <person name="Kohler A."/>
            <person name="Barry K."/>
            <person name="Baskaran P."/>
            <person name="Daum C."/>
            <person name="Fauchery L."/>
            <person name="Ihrmark K."/>
            <person name="Kuo A."/>
            <person name="LaButti K."/>
            <person name="Lipzen A."/>
            <person name="Morin E."/>
            <person name="Grigoriev I.V."/>
            <person name="Henrissat B."/>
            <person name="Lindahl B."/>
            <person name="Martin F."/>
        </authorList>
    </citation>
    <scope>NUCLEOTIDE SEQUENCE</scope>
    <source>
        <strain evidence="1">JB14</strain>
    </source>
</reference>
<gene>
    <name evidence="1" type="ORF">BT96DRAFT_815034</name>
</gene>
<dbReference type="Proteomes" id="UP000799118">
    <property type="component" value="Unassembled WGS sequence"/>
</dbReference>